<keyword evidence="1" id="KW-0282">Flagellum</keyword>
<reference evidence="1 2" key="1">
    <citation type="journal article" date="2014" name="Nat. Commun.">
        <title>Physiological and genomic features of highly alkaliphilic hydrogen-utilizing Betaproteobacteria from a continental serpentinizing site.</title>
        <authorList>
            <person name="Suzuki S."/>
            <person name="Kuenen J.G."/>
            <person name="Schipper K."/>
            <person name="van der Velde S."/>
            <person name="Ishii S."/>
            <person name="Wu A."/>
            <person name="Sorokin D.Y."/>
            <person name="Tenney A."/>
            <person name="Meng X.Y."/>
            <person name="Morrill P.L."/>
            <person name="Kamagata Y."/>
            <person name="Muyzer G."/>
            <person name="Nealson K.H."/>
        </authorList>
    </citation>
    <scope>NUCLEOTIDE SEQUENCE [LARGE SCALE GENOMIC DNA]</scope>
    <source>
        <strain evidence="1 2">B1</strain>
    </source>
</reference>
<proteinExistence type="predicted"/>
<keyword evidence="1" id="KW-0966">Cell projection</keyword>
<keyword evidence="1" id="KW-0969">Cilium</keyword>
<dbReference type="EMBL" id="AP014569">
    <property type="protein sequence ID" value="BAO83994.1"/>
    <property type="molecule type" value="Genomic_DNA"/>
</dbReference>
<dbReference type="KEGG" id="cbab:SMCB_1766"/>
<dbReference type="STRING" id="1458426.SMCB_1766"/>
<keyword evidence="2" id="KW-1185">Reference proteome</keyword>
<dbReference type="AlphaFoldDB" id="A0A060NYM7"/>
<evidence type="ECO:0000313" key="1">
    <source>
        <dbReference type="EMBL" id="BAO83994.1"/>
    </source>
</evidence>
<protein>
    <submittedName>
        <fullName evidence="1">Archaeal flagella assembly protein J</fullName>
    </submittedName>
</protein>
<accession>A0A060NYM7</accession>
<dbReference type="Proteomes" id="UP000066014">
    <property type="component" value="Chromosome"/>
</dbReference>
<dbReference type="OrthoDB" id="8854097at2"/>
<organism evidence="1 2">
    <name type="scientific">Serpentinimonas maccroryi</name>
    <dbReference type="NCBI Taxonomy" id="1458426"/>
    <lineage>
        <taxon>Bacteria</taxon>
        <taxon>Pseudomonadati</taxon>
        <taxon>Pseudomonadota</taxon>
        <taxon>Betaproteobacteria</taxon>
        <taxon>Burkholderiales</taxon>
        <taxon>Comamonadaceae</taxon>
        <taxon>Serpentinimonas</taxon>
    </lineage>
</organism>
<name>A0A060NYM7_9BURK</name>
<gene>
    <name evidence="1" type="ORF">SMCB_1766</name>
</gene>
<dbReference type="HOGENOM" id="CLU_1728257_0_0_4"/>
<dbReference type="RefSeq" id="WP_052468479.1">
    <property type="nucleotide sequence ID" value="NZ_AP014569.1"/>
</dbReference>
<evidence type="ECO:0000313" key="2">
    <source>
        <dbReference type="Proteomes" id="UP000066014"/>
    </source>
</evidence>
<sequence>MRRWLIILFVLLLPWRLWAGDAMALAVLHSVPAAAYGPAQMASINPAALCGHADLALHEAAHACSPDPAHDLHLGATHEAAQAIAQAADPACPGHSEAGAHGLCLLCGICHQALAVPLRLGALPPTLPLGAPVPARTVIVQATPQPELKPPIL</sequence>